<evidence type="ECO:0000256" key="2">
    <source>
        <dbReference type="SAM" id="SignalP"/>
    </source>
</evidence>
<feature type="region of interest" description="Disordered" evidence="1">
    <location>
        <begin position="613"/>
        <end position="633"/>
    </location>
</feature>
<dbReference type="AlphaFoldDB" id="A0A2W1KEC2"/>
<feature type="chain" id="PRO_5015980294" description="Phosphoesterase" evidence="2">
    <location>
        <begin position="23"/>
        <end position="945"/>
    </location>
</feature>
<reference evidence="3 4" key="1">
    <citation type="submission" date="2018-06" db="EMBL/GenBank/DDBJ databases">
        <title>Draft sequence of Acidithiobacillus ferrooxidans CCM 4253.</title>
        <authorList>
            <person name="Moya-Beltran A."/>
            <person name="Castro M."/>
            <person name="Covarrubias P.C."/>
            <person name="Issotta F."/>
            <person name="Janiczek O."/>
            <person name="Mandl M."/>
            <person name="Kucera J."/>
            <person name="Quatrini R."/>
        </authorList>
    </citation>
    <scope>NUCLEOTIDE SEQUENCE [LARGE SCALE GENOMIC DNA]</scope>
    <source>
        <strain evidence="3 4">CCM 4253</strain>
    </source>
</reference>
<evidence type="ECO:0008006" key="5">
    <source>
        <dbReference type="Google" id="ProtNLM"/>
    </source>
</evidence>
<proteinExistence type="predicted"/>
<evidence type="ECO:0000256" key="1">
    <source>
        <dbReference type="SAM" id="MobiDB-lite"/>
    </source>
</evidence>
<protein>
    <recommendedName>
        <fullName evidence="5">Phosphoesterase</fullName>
    </recommendedName>
</protein>
<dbReference type="SUPFAM" id="SSF51004">
    <property type="entry name" value="C-terminal (heme d1) domain of cytochrome cd1-nitrite reductase"/>
    <property type="match status" value="1"/>
</dbReference>
<name>A0A2W1KEC2_ACIFR</name>
<organism evidence="3 4">
    <name type="scientific">Acidithiobacillus ferrooxidans</name>
    <name type="common">Thiobacillus ferrooxidans</name>
    <dbReference type="NCBI Taxonomy" id="920"/>
    <lineage>
        <taxon>Bacteria</taxon>
        <taxon>Pseudomonadati</taxon>
        <taxon>Pseudomonadota</taxon>
        <taxon>Acidithiobacillia</taxon>
        <taxon>Acidithiobacillales</taxon>
        <taxon>Acidithiobacillaceae</taxon>
        <taxon>Acidithiobacillus</taxon>
    </lineage>
</organism>
<accession>A0A2W1KEC2</accession>
<dbReference type="RefSeq" id="WP_012537112.1">
    <property type="nucleotide sequence ID" value="NZ_AP025160.1"/>
</dbReference>
<evidence type="ECO:0000313" key="3">
    <source>
        <dbReference type="EMBL" id="PZD80084.1"/>
    </source>
</evidence>
<dbReference type="PANTHER" id="PTHR47197">
    <property type="entry name" value="PROTEIN NIRF"/>
    <property type="match status" value="1"/>
</dbReference>
<dbReference type="GeneID" id="65281404"/>
<feature type="region of interest" description="Disordered" evidence="1">
    <location>
        <begin position="24"/>
        <end position="47"/>
    </location>
</feature>
<dbReference type="Gene3D" id="3.40.720.10">
    <property type="entry name" value="Alkaline Phosphatase, subunit A"/>
    <property type="match status" value="2"/>
</dbReference>
<feature type="signal peptide" evidence="2">
    <location>
        <begin position="1"/>
        <end position="22"/>
    </location>
</feature>
<keyword evidence="2" id="KW-0732">Signal</keyword>
<dbReference type="OMA" id="GQEGPTY"/>
<gene>
    <name evidence="3" type="ORF">DN052_14335</name>
</gene>
<dbReference type="Proteomes" id="UP000248886">
    <property type="component" value="Unassembled WGS sequence"/>
</dbReference>
<dbReference type="OrthoDB" id="195736at2"/>
<dbReference type="EMBL" id="QKQP01000011">
    <property type="protein sequence ID" value="PZD80084.1"/>
    <property type="molecule type" value="Genomic_DNA"/>
</dbReference>
<dbReference type="InterPro" id="IPR015943">
    <property type="entry name" value="WD40/YVTN_repeat-like_dom_sf"/>
</dbReference>
<dbReference type="InterPro" id="IPR019405">
    <property type="entry name" value="Lactonase_7-beta_prop"/>
</dbReference>
<dbReference type="InterPro" id="IPR017850">
    <property type="entry name" value="Alkaline_phosphatase_core_sf"/>
</dbReference>
<dbReference type="InterPro" id="IPR011048">
    <property type="entry name" value="Haem_d1_sf"/>
</dbReference>
<dbReference type="InterPro" id="IPR051200">
    <property type="entry name" value="Host-pathogen_enzymatic-act"/>
</dbReference>
<dbReference type="Gene3D" id="2.130.10.10">
    <property type="entry name" value="YVTN repeat-like/Quinoprotein amine dehydrogenase"/>
    <property type="match status" value="2"/>
</dbReference>
<comment type="caution">
    <text evidence="3">The sequence shown here is derived from an EMBL/GenBank/DDBJ whole genome shotgun (WGS) entry which is preliminary data.</text>
</comment>
<dbReference type="Pfam" id="PF10282">
    <property type="entry name" value="Lactonase"/>
    <property type="match status" value="1"/>
</dbReference>
<evidence type="ECO:0000313" key="4">
    <source>
        <dbReference type="Proteomes" id="UP000248886"/>
    </source>
</evidence>
<feature type="compositionally biased region" description="Basic and acidic residues" evidence="1">
    <location>
        <begin position="613"/>
        <end position="625"/>
    </location>
</feature>
<feature type="compositionally biased region" description="Basic and acidic residues" evidence="1">
    <location>
        <begin position="26"/>
        <end position="43"/>
    </location>
</feature>
<dbReference type="PANTHER" id="PTHR47197:SF3">
    <property type="entry name" value="DIHYDRO-HEME D1 DEHYDROGENASE"/>
    <property type="match status" value="1"/>
</dbReference>
<sequence>MHRTFLFLLSGAFALLAGPAAAQSAMDEKDGPPSSAGHRESARAEAAVLPTGQRISPRATPGSRFWDRLMTDGGAAPVYARGAVSTLLTPDGHYLLILTSGFKRNADAHGHPSAQRSRQSVIIEDVSNPRQPQTIQVLPINNSFCGMALSADGKTLYVGGGVDDNVLIFQKTGPSGQWRTDGHPIPLGHQSGLGLHVKPLTAGLALSPDGRRLLVSNFYNDSVSMIDLDQRRVLRDVDLRPGPSEGRHGQAGGESPFWVVMDHRQRVYVSSMRDREIVVIDTGNDDPKIVARIATPGNPNRLLLDEARQRLYVAMENRDSIAVVDTQKLRLQGQAGLVPGEVRRAGTPGVSPGEENLGWSANALGISPDHQRLYATLGQMNAIAVLSLAGAMPHSLGLLPTAWSPQDLVPAPAGDALWVINNKSIPGANPGYCSGYRHGCIASSPVQPKPNQYILQLSLSGLQEIPHLAKVDLPSMTSVVLKNNHSTLLSHIDRQVMDFLHRHIRHVIYIVKENRSYDQVLGDLPRGNGDPSLTEFPLAVTPNQHRLALDFVLLDHFLDTGEVSGDGWAWSTAARESDINSKMLPNNYAQGGGSYDWEGTNRNVNVGLQGEERRAANPDTPKDPDLLPGTADVAAPDSAAGRYQQGYLWSAALRHGLTLRNYGFFVDLERYGASTNRIPLSRHPYQEKIIQAYPANPGLAAHTDPFFRSFDNAYPDYYRYREWEREFRAYERNGKLPTLSLIRFMNDHTGKFGQAMDGVNTPELQVADNDFAVGLLAERIAHSRYARDTLIFVVEDDAQDGPDHVDAHRSIAFVVGPYVKQGAVLSTPYNTLNLLRTMEMVLGLPPLSALDGAARPMADIFDLRQRPWSFQACPSGMLQSTALASRWPARYRSCGSAQNHLRPLHDGKYWAAKTQGMDFSAEDRIDTAQYNRILWEGIMHTPQPD</sequence>